<dbReference type="PANTHER" id="PTHR21716">
    <property type="entry name" value="TRANSMEMBRANE PROTEIN"/>
    <property type="match status" value="1"/>
</dbReference>
<feature type="transmembrane region" description="Helical" evidence="9">
    <location>
        <begin position="264"/>
        <end position="291"/>
    </location>
</feature>
<evidence type="ECO:0000313" key="10">
    <source>
        <dbReference type="EMBL" id="QOV90068.1"/>
    </source>
</evidence>
<evidence type="ECO:0000256" key="8">
    <source>
        <dbReference type="SAM" id="MobiDB-lite"/>
    </source>
</evidence>
<comment type="similarity">
    <text evidence="2">Belongs to the autoinducer-2 exporter (AI-2E) (TC 2.A.86) family.</text>
</comment>
<feature type="transmembrane region" description="Helical" evidence="9">
    <location>
        <begin position="348"/>
        <end position="371"/>
    </location>
</feature>
<feature type="transmembrane region" description="Helical" evidence="9">
    <location>
        <begin position="6"/>
        <end position="31"/>
    </location>
</feature>
<evidence type="ECO:0000256" key="3">
    <source>
        <dbReference type="ARBA" id="ARBA00022448"/>
    </source>
</evidence>
<feature type="transmembrane region" description="Helical" evidence="9">
    <location>
        <begin position="383"/>
        <end position="404"/>
    </location>
</feature>
<proteinExistence type="inferred from homology"/>
<reference evidence="10 11" key="1">
    <citation type="submission" date="2020-10" db="EMBL/GenBank/DDBJ databases">
        <title>Wide distribution of Phycisphaera-like planctomycetes from WD2101 soil group in peatlands and genome analysis of the first cultivated representative.</title>
        <authorList>
            <person name="Dedysh S.N."/>
            <person name="Beletsky A.V."/>
            <person name="Ivanova A."/>
            <person name="Kulichevskaya I.S."/>
            <person name="Suzina N.E."/>
            <person name="Philippov D.A."/>
            <person name="Rakitin A.L."/>
            <person name="Mardanov A.V."/>
            <person name="Ravin N.V."/>
        </authorList>
    </citation>
    <scope>NUCLEOTIDE SEQUENCE [LARGE SCALE GENOMIC DNA]</scope>
    <source>
        <strain evidence="10 11">M1803</strain>
    </source>
</reference>
<comment type="subcellular location">
    <subcellularLocation>
        <location evidence="1">Cell membrane</location>
        <topology evidence="1">Multi-pass membrane protein</topology>
    </subcellularLocation>
</comment>
<sequence>MSKLKTAAIILVSVAVLWLGQEVFIPLVLSFMMAMLLSGPVRRMERWHFPRVVAATIAVVVAFGAMAFIGYLVGNQVYTLASDLEKYQGEIVRKVSTLRGTGPGVMDKVESTLQKVEAAASTNQPSTEPASQPTTQPATQATFTVTHGVPVRTDPAPATKPADAEIDKPSGSRQNPLYAYIMPGQPSPLRTLSSYIGIALSPLATAGLVIVFVFFILLEREDIRDRAIRLVSNGQYTLTTTAVDDGVDRIIRYIRAQAIVNGTYGLAVALGLWLIGLTLGGGMTFPSFLLWGLLGAVLRFVPYIGPWVAAAFPITLSIAAYNGFSVAVAVIAMFLVIELLSNNIMEPILYGSTTGLSVMALLVSAVFWTWLWGPVGLLLSTPLTVVMMVVGRYVPGLGFLEVLLGDKPAMTPPERVYQRLLAGDEDEALAVAEEYAKDHTLKETFDDVLLPALSMSERDAGQGTLNDERRTMVLQGTRRIIEELGENPAAPAAVKTGDTPAATKDVTPTGVRVAVLPAHDEADALAGVMLNRLLRDSGVETLNLTQHALASEMVEQVRTFDPHVVFVSSTPPAAVSHVRYLLRRMRGGLPVEKLAIGVWSATSDVETLKNRLELKSAVISTSLGGAIEQIRQMTEQDRVDIRKQREVVGA</sequence>
<keyword evidence="11" id="KW-1185">Reference proteome</keyword>
<evidence type="ECO:0000313" key="11">
    <source>
        <dbReference type="Proteomes" id="UP000593765"/>
    </source>
</evidence>
<accession>A0A7M2WX08</accession>
<feature type="region of interest" description="Disordered" evidence="8">
    <location>
        <begin position="118"/>
        <end position="171"/>
    </location>
</feature>
<dbReference type="Pfam" id="PF01594">
    <property type="entry name" value="AI-2E_transport"/>
    <property type="match status" value="2"/>
</dbReference>
<organism evidence="10 11">
    <name type="scientific">Humisphaera borealis</name>
    <dbReference type="NCBI Taxonomy" id="2807512"/>
    <lineage>
        <taxon>Bacteria</taxon>
        <taxon>Pseudomonadati</taxon>
        <taxon>Planctomycetota</taxon>
        <taxon>Phycisphaerae</taxon>
        <taxon>Tepidisphaerales</taxon>
        <taxon>Tepidisphaeraceae</taxon>
        <taxon>Humisphaera</taxon>
    </lineage>
</organism>
<dbReference type="EMBL" id="CP063458">
    <property type="protein sequence ID" value="QOV90068.1"/>
    <property type="molecule type" value="Genomic_DNA"/>
</dbReference>
<evidence type="ECO:0000256" key="1">
    <source>
        <dbReference type="ARBA" id="ARBA00004651"/>
    </source>
</evidence>
<evidence type="ECO:0000256" key="4">
    <source>
        <dbReference type="ARBA" id="ARBA00022475"/>
    </source>
</evidence>
<evidence type="ECO:0000256" key="2">
    <source>
        <dbReference type="ARBA" id="ARBA00009773"/>
    </source>
</evidence>
<dbReference type="Proteomes" id="UP000593765">
    <property type="component" value="Chromosome"/>
</dbReference>
<keyword evidence="5 9" id="KW-0812">Transmembrane</keyword>
<dbReference type="GO" id="GO:0055085">
    <property type="term" value="P:transmembrane transport"/>
    <property type="evidence" value="ECO:0007669"/>
    <property type="project" value="TreeGrafter"/>
</dbReference>
<evidence type="ECO:0000256" key="7">
    <source>
        <dbReference type="ARBA" id="ARBA00023136"/>
    </source>
</evidence>
<dbReference type="PANTHER" id="PTHR21716:SF53">
    <property type="entry name" value="PERMEASE PERM-RELATED"/>
    <property type="match status" value="1"/>
</dbReference>
<feature type="transmembrane region" description="Helical" evidence="9">
    <location>
        <begin position="195"/>
        <end position="218"/>
    </location>
</feature>
<keyword evidence="6 9" id="KW-1133">Transmembrane helix</keyword>
<evidence type="ECO:0000256" key="6">
    <source>
        <dbReference type="ARBA" id="ARBA00022989"/>
    </source>
</evidence>
<dbReference type="InterPro" id="IPR002549">
    <property type="entry name" value="AI-2E-like"/>
</dbReference>
<evidence type="ECO:0000256" key="5">
    <source>
        <dbReference type="ARBA" id="ARBA00022692"/>
    </source>
</evidence>
<keyword evidence="7 9" id="KW-0472">Membrane</keyword>
<dbReference type="KEGG" id="hbs:IPV69_01460"/>
<keyword evidence="4" id="KW-1003">Cell membrane</keyword>
<feature type="compositionally biased region" description="Low complexity" evidence="8">
    <location>
        <begin position="124"/>
        <end position="146"/>
    </location>
</feature>
<evidence type="ECO:0000256" key="9">
    <source>
        <dbReference type="SAM" id="Phobius"/>
    </source>
</evidence>
<feature type="transmembrane region" description="Helical" evidence="9">
    <location>
        <begin position="52"/>
        <end position="73"/>
    </location>
</feature>
<dbReference type="Gene3D" id="3.40.50.280">
    <property type="entry name" value="Cobalamin-binding domain"/>
    <property type="match status" value="1"/>
</dbReference>
<dbReference type="GO" id="GO:0005886">
    <property type="term" value="C:plasma membrane"/>
    <property type="evidence" value="ECO:0007669"/>
    <property type="project" value="UniProtKB-SubCell"/>
</dbReference>
<name>A0A7M2WX08_9BACT</name>
<dbReference type="RefSeq" id="WP_206293139.1">
    <property type="nucleotide sequence ID" value="NZ_CP063458.1"/>
</dbReference>
<dbReference type="AlphaFoldDB" id="A0A7M2WX08"/>
<keyword evidence="3" id="KW-0813">Transport</keyword>
<feature type="transmembrane region" description="Helical" evidence="9">
    <location>
        <begin position="311"/>
        <end position="336"/>
    </location>
</feature>
<gene>
    <name evidence="10" type="ORF">IPV69_01460</name>
</gene>
<protein>
    <submittedName>
        <fullName evidence="10">AI-2E family transporter</fullName>
    </submittedName>
</protein>